<organism evidence="1 2">
    <name type="scientific">Trichomonas vaginalis (strain ATCC PRA-98 / G3)</name>
    <dbReference type="NCBI Taxonomy" id="412133"/>
    <lineage>
        <taxon>Eukaryota</taxon>
        <taxon>Metamonada</taxon>
        <taxon>Parabasalia</taxon>
        <taxon>Trichomonadida</taxon>
        <taxon>Trichomonadidae</taxon>
        <taxon>Trichomonas</taxon>
    </lineage>
</organism>
<gene>
    <name evidence="1" type="ORF">TVAG_061280</name>
</gene>
<evidence type="ECO:0000313" key="2">
    <source>
        <dbReference type="Proteomes" id="UP000001542"/>
    </source>
</evidence>
<reference evidence="1" key="2">
    <citation type="journal article" date="2007" name="Science">
        <title>Draft genome sequence of the sexually transmitted pathogen Trichomonas vaginalis.</title>
        <authorList>
            <person name="Carlton J.M."/>
            <person name="Hirt R.P."/>
            <person name="Silva J.C."/>
            <person name="Delcher A.L."/>
            <person name="Schatz M."/>
            <person name="Zhao Q."/>
            <person name="Wortman J.R."/>
            <person name="Bidwell S.L."/>
            <person name="Alsmark U.C.M."/>
            <person name="Besteiro S."/>
            <person name="Sicheritz-Ponten T."/>
            <person name="Noel C.J."/>
            <person name="Dacks J.B."/>
            <person name="Foster P.G."/>
            <person name="Simillion C."/>
            <person name="Van de Peer Y."/>
            <person name="Miranda-Saavedra D."/>
            <person name="Barton G.J."/>
            <person name="Westrop G.D."/>
            <person name="Mueller S."/>
            <person name="Dessi D."/>
            <person name="Fiori P.L."/>
            <person name="Ren Q."/>
            <person name="Paulsen I."/>
            <person name="Zhang H."/>
            <person name="Bastida-Corcuera F.D."/>
            <person name="Simoes-Barbosa A."/>
            <person name="Brown M.T."/>
            <person name="Hayes R.D."/>
            <person name="Mukherjee M."/>
            <person name="Okumura C.Y."/>
            <person name="Schneider R."/>
            <person name="Smith A.J."/>
            <person name="Vanacova S."/>
            <person name="Villalvazo M."/>
            <person name="Haas B.J."/>
            <person name="Pertea M."/>
            <person name="Feldblyum T.V."/>
            <person name="Utterback T.R."/>
            <person name="Shu C.L."/>
            <person name="Osoegawa K."/>
            <person name="de Jong P.J."/>
            <person name="Hrdy I."/>
            <person name="Horvathova L."/>
            <person name="Zubacova Z."/>
            <person name="Dolezal P."/>
            <person name="Malik S.B."/>
            <person name="Logsdon J.M. Jr."/>
            <person name="Henze K."/>
            <person name="Gupta A."/>
            <person name="Wang C.C."/>
            <person name="Dunne R.L."/>
            <person name="Upcroft J.A."/>
            <person name="Upcroft P."/>
            <person name="White O."/>
            <person name="Salzberg S.L."/>
            <person name="Tang P."/>
            <person name="Chiu C.-H."/>
            <person name="Lee Y.-S."/>
            <person name="Embley T.M."/>
            <person name="Coombs G.H."/>
            <person name="Mottram J.C."/>
            <person name="Tachezy J."/>
            <person name="Fraser-Liggett C.M."/>
            <person name="Johnson P.J."/>
        </authorList>
    </citation>
    <scope>NUCLEOTIDE SEQUENCE [LARGE SCALE GENOMIC DNA]</scope>
    <source>
        <strain evidence="1">G3</strain>
    </source>
</reference>
<dbReference type="InParanoid" id="A2FYJ5"/>
<dbReference type="Proteomes" id="UP000001542">
    <property type="component" value="Unassembled WGS sequence"/>
</dbReference>
<keyword evidence="2" id="KW-1185">Reference proteome</keyword>
<proteinExistence type="predicted"/>
<reference evidence="1" key="1">
    <citation type="submission" date="2006-10" db="EMBL/GenBank/DDBJ databases">
        <authorList>
            <person name="Amadeo P."/>
            <person name="Zhao Q."/>
            <person name="Wortman J."/>
            <person name="Fraser-Liggett C."/>
            <person name="Carlton J."/>
        </authorList>
    </citation>
    <scope>NUCLEOTIDE SEQUENCE</scope>
    <source>
        <strain evidence="1">G3</strain>
    </source>
</reference>
<name>A2FYJ5_TRIV3</name>
<sequence length="293" mass="34618">MDSLSYYALEISREMLKGESVNPTILDFLKNFAAKLNVNIEDEEEDDLLKSDDEMELENARGTILGMQNQINIDRSNTLKKLYEEPEKYDGSTARTHFVSIKKPLTVHEVEKKKRDQKERLNKIRKSMFKPVKPETLRQNQKEQESMLRKFGVKPFKETLPNRNLELKTDLQRRQDTRRRYGETLSATQRQRITQKPQQIPIKEEKPAPPFDPSLNDYVNKINKEIQLYDSFIDDLDKEISIPYFDFQSLHAMLDTPFNPNQNGTDYHMRFAILFQQLETQEERIEALKSELQ</sequence>
<dbReference type="VEuPathDB" id="TrichDB:TVAG_061280"/>
<evidence type="ECO:0000313" key="1">
    <source>
        <dbReference type="EMBL" id="EAX90020.1"/>
    </source>
</evidence>
<dbReference type="AlphaFoldDB" id="A2FYJ5"/>
<dbReference type="KEGG" id="tva:4747699"/>
<protein>
    <submittedName>
        <fullName evidence="1">Uncharacterized protein</fullName>
    </submittedName>
</protein>
<dbReference type="EMBL" id="DS114145">
    <property type="protein sequence ID" value="EAX90020.1"/>
    <property type="molecule type" value="Genomic_DNA"/>
</dbReference>
<accession>A2FYJ5</accession>
<dbReference type="RefSeq" id="XP_001302950.1">
    <property type="nucleotide sequence ID" value="XM_001302949.1"/>
</dbReference>
<dbReference type="VEuPathDB" id="TrichDB:TVAGG3_0410210"/>